<accession>A0AA35RDN3</accession>
<feature type="non-terminal residue" evidence="1">
    <location>
        <position position="1"/>
    </location>
</feature>
<protein>
    <submittedName>
        <fullName evidence="1">Uncharacterized protein</fullName>
    </submittedName>
</protein>
<comment type="caution">
    <text evidence="1">The sequence shown here is derived from an EMBL/GenBank/DDBJ whole genome shotgun (WGS) entry which is preliminary data.</text>
</comment>
<organism evidence="1 2">
    <name type="scientific">Geodia barretti</name>
    <name type="common">Barrett's horny sponge</name>
    <dbReference type="NCBI Taxonomy" id="519541"/>
    <lineage>
        <taxon>Eukaryota</taxon>
        <taxon>Metazoa</taxon>
        <taxon>Porifera</taxon>
        <taxon>Demospongiae</taxon>
        <taxon>Heteroscleromorpha</taxon>
        <taxon>Tetractinellida</taxon>
        <taxon>Astrophorina</taxon>
        <taxon>Geodiidae</taxon>
        <taxon>Geodia</taxon>
    </lineage>
</organism>
<evidence type="ECO:0000313" key="1">
    <source>
        <dbReference type="EMBL" id="CAI8009052.1"/>
    </source>
</evidence>
<sequence length="86" mass="10141">VQKTCKRLINHIFLPSHYLVYYIYCLSEGNFSNFFNGVAMVADHPYKVVQTILISLERLSLYCKEGMYYTHRTQLRLQGNHPDTHT</sequence>
<reference evidence="1" key="1">
    <citation type="submission" date="2023-03" db="EMBL/GenBank/DDBJ databases">
        <authorList>
            <person name="Steffen K."/>
            <person name="Cardenas P."/>
        </authorList>
    </citation>
    <scope>NUCLEOTIDE SEQUENCE</scope>
</reference>
<dbReference type="EMBL" id="CASHTH010000919">
    <property type="protein sequence ID" value="CAI8009052.1"/>
    <property type="molecule type" value="Genomic_DNA"/>
</dbReference>
<dbReference type="Proteomes" id="UP001174909">
    <property type="component" value="Unassembled WGS sequence"/>
</dbReference>
<keyword evidence="2" id="KW-1185">Reference proteome</keyword>
<name>A0AA35RDN3_GEOBA</name>
<gene>
    <name evidence="1" type="ORF">GBAR_LOCUS6130</name>
</gene>
<dbReference type="AlphaFoldDB" id="A0AA35RDN3"/>
<proteinExistence type="predicted"/>
<evidence type="ECO:0000313" key="2">
    <source>
        <dbReference type="Proteomes" id="UP001174909"/>
    </source>
</evidence>